<proteinExistence type="predicted"/>
<dbReference type="Proteomes" id="UP000610760">
    <property type="component" value="Unassembled WGS sequence"/>
</dbReference>
<name>A0A926E2T1_9FIRM</name>
<keyword evidence="1" id="KW-0472">Membrane</keyword>
<keyword evidence="3" id="KW-1185">Reference proteome</keyword>
<evidence type="ECO:0000313" key="2">
    <source>
        <dbReference type="EMBL" id="MBC8560629.1"/>
    </source>
</evidence>
<sequence>MLKWIGTVLFQAEGDEVGRFLSLCRSNGLNVKHFEKSGSTCRGYLSPREYKQASSLGKSVGVRLRIEKKIGIPFLIYRYRKRLGLFIGVAAAVGVLMFLQCFVWAIDVSGNDQITDTHILATAEKYGLKKGLFLPKADLEKIELDMLGDLPTLSFLSLNRIGSRVEIELSEESPKPFIIPGDEPCNIVSSKTAQIAETEVYSGQKMVKLGDVVYEGDLLVSGVVESADGKTTYHHASAKILAQTNFTKEFSVALNQEEKNYTGKEKKRYRIDICGKKLPLFIATSINAPHDSKKEMDTLRFFGVPLPIGLETETISFYEVKPVNFTEEQALELIEKNIEIYEQEELKNAEILSKEVSASLDGDLFRAEVHYQCLEDIAIPQKIQADVDPDIPRNP</sequence>
<evidence type="ECO:0000256" key="1">
    <source>
        <dbReference type="SAM" id="Phobius"/>
    </source>
</evidence>
<feature type="transmembrane region" description="Helical" evidence="1">
    <location>
        <begin position="83"/>
        <end position="106"/>
    </location>
</feature>
<dbReference type="RefSeq" id="WP_249295750.1">
    <property type="nucleotide sequence ID" value="NZ_JACRSV010000004.1"/>
</dbReference>
<protein>
    <submittedName>
        <fullName evidence="2">Sporulation protein YqfD</fullName>
    </submittedName>
</protein>
<accession>A0A926E2T1</accession>
<evidence type="ECO:0000313" key="3">
    <source>
        <dbReference type="Proteomes" id="UP000610760"/>
    </source>
</evidence>
<gene>
    <name evidence="2" type="ORF">H8710_11200</name>
</gene>
<dbReference type="Pfam" id="PF06898">
    <property type="entry name" value="YqfD"/>
    <property type="match status" value="1"/>
</dbReference>
<keyword evidence="1" id="KW-1133">Transmembrane helix</keyword>
<keyword evidence="1" id="KW-0812">Transmembrane</keyword>
<dbReference type="InterPro" id="IPR010690">
    <property type="entry name" value="YqfD"/>
</dbReference>
<reference evidence="2" key="1">
    <citation type="submission" date="2020-08" db="EMBL/GenBank/DDBJ databases">
        <title>Genome public.</title>
        <authorList>
            <person name="Liu C."/>
            <person name="Sun Q."/>
        </authorList>
    </citation>
    <scope>NUCLEOTIDE SEQUENCE</scope>
    <source>
        <strain evidence="2">NSJ-33</strain>
    </source>
</reference>
<comment type="caution">
    <text evidence="2">The sequence shown here is derived from an EMBL/GenBank/DDBJ whole genome shotgun (WGS) entry which is preliminary data.</text>
</comment>
<dbReference type="EMBL" id="JACRSV010000004">
    <property type="protein sequence ID" value="MBC8560629.1"/>
    <property type="molecule type" value="Genomic_DNA"/>
</dbReference>
<dbReference type="AlphaFoldDB" id="A0A926E2T1"/>
<organism evidence="2 3">
    <name type="scientific">Fumia xinanensis</name>
    <dbReference type="NCBI Taxonomy" id="2763659"/>
    <lineage>
        <taxon>Bacteria</taxon>
        <taxon>Bacillati</taxon>
        <taxon>Bacillota</taxon>
        <taxon>Clostridia</taxon>
        <taxon>Eubacteriales</taxon>
        <taxon>Oscillospiraceae</taxon>
        <taxon>Fumia</taxon>
    </lineage>
</organism>